<feature type="compositionally biased region" description="Low complexity" evidence="8">
    <location>
        <begin position="1"/>
        <end position="31"/>
    </location>
</feature>
<reference evidence="10 11" key="1">
    <citation type="journal article" date="2019" name="Plant Biotechnol. J.">
        <title>The red bayberry genome and genetic basis of sex determination.</title>
        <authorList>
            <person name="Jia H.M."/>
            <person name="Jia H.J."/>
            <person name="Cai Q.L."/>
            <person name="Wang Y."/>
            <person name="Zhao H.B."/>
            <person name="Yang W.F."/>
            <person name="Wang G.Y."/>
            <person name="Li Y.H."/>
            <person name="Zhan D.L."/>
            <person name="Shen Y.T."/>
            <person name="Niu Q.F."/>
            <person name="Chang L."/>
            <person name="Qiu J."/>
            <person name="Zhao L."/>
            <person name="Xie H.B."/>
            <person name="Fu W.Y."/>
            <person name="Jin J."/>
            <person name="Li X.W."/>
            <person name="Jiao Y."/>
            <person name="Zhou C.C."/>
            <person name="Tu T."/>
            <person name="Chai C.Y."/>
            <person name="Gao J.L."/>
            <person name="Fan L.J."/>
            <person name="van de Weg E."/>
            <person name="Wang J.Y."/>
            <person name="Gao Z.S."/>
        </authorList>
    </citation>
    <scope>NUCLEOTIDE SEQUENCE [LARGE SCALE GENOMIC DNA]</scope>
    <source>
        <tissue evidence="10">Leaves</tissue>
    </source>
</reference>
<feature type="domain" description="AP2/ERF" evidence="9">
    <location>
        <begin position="41"/>
        <end position="98"/>
    </location>
</feature>
<keyword evidence="5" id="KW-0804">Transcription</keyword>
<dbReference type="PROSITE" id="PS51032">
    <property type="entry name" value="AP2_ERF"/>
    <property type="match status" value="1"/>
</dbReference>
<evidence type="ECO:0000256" key="6">
    <source>
        <dbReference type="ARBA" id="ARBA00023242"/>
    </source>
</evidence>
<dbReference type="PRINTS" id="PR00367">
    <property type="entry name" value="ETHRSPELEMNT"/>
</dbReference>
<dbReference type="Pfam" id="PF00847">
    <property type="entry name" value="AP2"/>
    <property type="match status" value="1"/>
</dbReference>
<dbReference type="Gene3D" id="3.30.730.10">
    <property type="entry name" value="AP2/ERF domain"/>
    <property type="match status" value="1"/>
</dbReference>
<dbReference type="CDD" id="cd00018">
    <property type="entry name" value="AP2"/>
    <property type="match status" value="1"/>
</dbReference>
<dbReference type="SUPFAM" id="SSF54171">
    <property type="entry name" value="DNA-binding domain"/>
    <property type="match status" value="1"/>
</dbReference>
<dbReference type="GO" id="GO:0005634">
    <property type="term" value="C:nucleus"/>
    <property type="evidence" value="ECO:0007669"/>
    <property type="project" value="UniProtKB-SubCell"/>
</dbReference>
<dbReference type="InterPro" id="IPR016177">
    <property type="entry name" value="DNA-bd_dom_sf"/>
</dbReference>
<dbReference type="SMART" id="SM00380">
    <property type="entry name" value="AP2"/>
    <property type="match status" value="1"/>
</dbReference>
<evidence type="ECO:0000256" key="4">
    <source>
        <dbReference type="ARBA" id="ARBA00023159"/>
    </source>
</evidence>
<sequence length="208" mass="21757">MHYTQSTTHSSSSSSNSSGASGSNVSVTAGATPPSSGRHPAYRGVRRRSTGKWVSEIREPRKPNRIWLGTFPTPEMAAVAYDVAAIALKGQDAELNFPNSASSLPVPASTSPRDIQAAAASAAAALGAAAAAMQAAKDASTANEGDGAQSIVDPERPVDVEFVDEDLIFDMPNVLMNMAEGMLLSPPRLDIAGDDAENTEDQNLWKFP</sequence>
<comment type="subcellular location">
    <subcellularLocation>
        <location evidence="1">Nucleus</location>
    </subcellularLocation>
</comment>
<dbReference type="Proteomes" id="UP000516437">
    <property type="component" value="Chromosome 2"/>
</dbReference>
<dbReference type="PANTHER" id="PTHR31839">
    <property type="entry name" value="DEHYDRATION-RESPONSIVE ELEMENT-BINDING PROTEIN 1D"/>
    <property type="match status" value="1"/>
</dbReference>
<feature type="region of interest" description="Disordered" evidence="8">
    <location>
        <begin position="1"/>
        <end position="56"/>
    </location>
</feature>
<keyword evidence="4" id="KW-0010">Activator</keyword>
<keyword evidence="11" id="KW-1185">Reference proteome</keyword>
<evidence type="ECO:0000313" key="11">
    <source>
        <dbReference type="Proteomes" id="UP000516437"/>
    </source>
</evidence>
<evidence type="ECO:0000256" key="5">
    <source>
        <dbReference type="ARBA" id="ARBA00023163"/>
    </source>
</evidence>
<comment type="caution">
    <text evidence="10">The sequence shown here is derived from an EMBL/GenBank/DDBJ whole genome shotgun (WGS) entry which is preliminary data.</text>
</comment>
<keyword evidence="2" id="KW-0805">Transcription regulation</keyword>
<organism evidence="10 11">
    <name type="scientific">Morella rubra</name>
    <name type="common">Chinese bayberry</name>
    <dbReference type="NCBI Taxonomy" id="262757"/>
    <lineage>
        <taxon>Eukaryota</taxon>
        <taxon>Viridiplantae</taxon>
        <taxon>Streptophyta</taxon>
        <taxon>Embryophyta</taxon>
        <taxon>Tracheophyta</taxon>
        <taxon>Spermatophyta</taxon>
        <taxon>Magnoliopsida</taxon>
        <taxon>eudicotyledons</taxon>
        <taxon>Gunneridae</taxon>
        <taxon>Pentapetalae</taxon>
        <taxon>rosids</taxon>
        <taxon>fabids</taxon>
        <taxon>Fagales</taxon>
        <taxon>Myricaceae</taxon>
        <taxon>Morella</taxon>
    </lineage>
</organism>
<proteinExistence type="inferred from homology"/>
<gene>
    <name evidence="10" type="ORF">CJ030_MR2G002016</name>
</gene>
<evidence type="ECO:0000256" key="2">
    <source>
        <dbReference type="ARBA" id="ARBA00023015"/>
    </source>
</evidence>
<dbReference type="AlphaFoldDB" id="A0A6A1WAS0"/>
<dbReference type="InterPro" id="IPR001471">
    <property type="entry name" value="AP2/ERF_dom"/>
</dbReference>
<comment type="similarity">
    <text evidence="7">Belongs to the AP2/ERF transcription factor family. ERF subfamily.</text>
</comment>
<evidence type="ECO:0000256" key="8">
    <source>
        <dbReference type="SAM" id="MobiDB-lite"/>
    </source>
</evidence>
<dbReference type="GO" id="GO:0003677">
    <property type="term" value="F:DNA binding"/>
    <property type="evidence" value="ECO:0007669"/>
    <property type="project" value="UniProtKB-KW"/>
</dbReference>
<dbReference type="PANTHER" id="PTHR31839:SF85">
    <property type="entry name" value="AP2_ERF DOMAIN-CONTAINING PROTEIN"/>
    <property type="match status" value="1"/>
</dbReference>
<evidence type="ECO:0000313" key="10">
    <source>
        <dbReference type="EMBL" id="KAB1222311.1"/>
    </source>
</evidence>
<keyword evidence="3" id="KW-0238">DNA-binding</keyword>
<dbReference type="FunFam" id="3.30.730.10:FF:000001">
    <property type="entry name" value="Ethylene-responsive transcription factor 2"/>
    <property type="match status" value="1"/>
</dbReference>
<dbReference type="InterPro" id="IPR045277">
    <property type="entry name" value="DRE1A-I"/>
</dbReference>
<dbReference type="GO" id="GO:0003700">
    <property type="term" value="F:DNA-binding transcription factor activity"/>
    <property type="evidence" value="ECO:0007669"/>
    <property type="project" value="InterPro"/>
</dbReference>
<evidence type="ECO:0000256" key="7">
    <source>
        <dbReference type="ARBA" id="ARBA00024343"/>
    </source>
</evidence>
<keyword evidence="6" id="KW-0539">Nucleus</keyword>
<name>A0A6A1WAS0_9ROSI</name>
<dbReference type="OrthoDB" id="1932364at2759"/>
<evidence type="ECO:0000256" key="1">
    <source>
        <dbReference type="ARBA" id="ARBA00004123"/>
    </source>
</evidence>
<accession>A0A6A1WAS0</accession>
<protein>
    <recommendedName>
        <fullName evidence="9">AP2/ERF domain-containing protein</fullName>
    </recommendedName>
</protein>
<feature type="compositionally biased region" description="Basic residues" evidence="8">
    <location>
        <begin position="40"/>
        <end position="50"/>
    </location>
</feature>
<dbReference type="InterPro" id="IPR036955">
    <property type="entry name" value="AP2/ERF_dom_sf"/>
</dbReference>
<evidence type="ECO:0000256" key="3">
    <source>
        <dbReference type="ARBA" id="ARBA00023125"/>
    </source>
</evidence>
<dbReference type="EMBL" id="RXIC02000020">
    <property type="protein sequence ID" value="KAB1222311.1"/>
    <property type="molecule type" value="Genomic_DNA"/>
</dbReference>
<evidence type="ECO:0000259" key="9">
    <source>
        <dbReference type="PROSITE" id="PS51032"/>
    </source>
</evidence>